<evidence type="ECO:0000256" key="1">
    <source>
        <dbReference type="SAM" id="Phobius"/>
    </source>
</evidence>
<evidence type="ECO:0000313" key="3">
    <source>
        <dbReference type="Proteomes" id="UP001273136"/>
    </source>
</evidence>
<dbReference type="InterPro" id="IPR051082">
    <property type="entry name" value="Pentapeptide-BTB/POZ_domain"/>
</dbReference>
<accession>A0AAE4S9Z3</accession>
<dbReference type="Gene3D" id="2.160.20.80">
    <property type="entry name" value="E3 ubiquitin-protein ligase SopA"/>
    <property type="match status" value="1"/>
</dbReference>
<gene>
    <name evidence="2" type="ORF">McpAg1_02870</name>
</gene>
<keyword evidence="1" id="KW-1133">Transmembrane helix</keyword>
<dbReference type="PANTHER" id="PTHR14136">
    <property type="entry name" value="BTB_POZ DOMAIN-CONTAINING PROTEIN KCTD9"/>
    <property type="match status" value="1"/>
</dbReference>
<name>A0AAE4S9Z3_9EURY</name>
<keyword evidence="1" id="KW-0472">Membrane</keyword>
<feature type="transmembrane region" description="Helical" evidence="1">
    <location>
        <begin position="269"/>
        <end position="289"/>
    </location>
</feature>
<feature type="transmembrane region" description="Helical" evidence="1">
    <location>
        <begin position="295"/>
        <end position="316"/>
    </location>
</feature>
<evidence type="ECO:0008006" key="4">
    <source>
        <dbReference type="Google" id="ProtNLM"/>
    </source>
</evidence>
<proteinExistence type="predicted"/>
<protein>
    <recommendedName>
        <fullName evidence="4">Pentapeptide repeat-containing protein</fullName>
    </recommendedName>
</protein>
<dbReference type="PANTHER" id="PTHR14136:SF17">
    <property type="entry name" value="BTB_POZ DOMAIN-CONTAINING PROTEIN KCTD9"/>
    <property type="match status" value="1"/>
</dbReference>
<dbReference type="RefSeq" id="WP_338093502.1">
    <property type="nucleotide sequence ID" value="NZ_JAWDKA010000001.1"/>
</dbReference>
<dbReference type="Proteomes" id="UP001273136">
    <property type="component" value="Unassembled WGS sequence"/>
</dbReference>
<organism evidence="2 3">
    <name type="scientific">Methanorbis furvi</name>
    <dbReference type="NCBI Taxonomy" id="3028299"/>
    <lineage>
        <taxon>Archaea</taxon>
        <taxon>Methanobacteriati</taxon>
        <taxon>Methanobacteriota</taxon>
        <taxon>Stenosarchaea group</taxon>
        <taxon>Methanomicrobia</taxon>
        <taxon>Methanomicrobiales</taxon>
        <taxon>Methanocorpusculaceae</taxon>
        <taxon>Methanorbis</taxon>
    </lineage>
</organism>
<dbReference type="AlphaFoldDB" id="A0AAE4S9Z3"/>
<keyword evidence="3" id="KW-1185">Reference proteome</keyword>
<dbReference type="InterPro" id="IPR001646">
    <property type="entry name" value="5peptide_repeat"/>
</dbReference>
<feature type="transmembrane region" description="Helical" evidence="1">
    <location>
        <begin position="239"/>
        <end position="257"/>
    </location>
</feature>
<reference evidence="2" key="1">
    <citation type="submission" date="2023-06" db="EMBL/GenBank/DDBJ databases">
        <title>Genome sequence of Methancorpusculaceae sp. Ag1.</title>
        <authorList>
            <person name="Protasov E."/>
            <person name="Platt K."/>
            <person name="Poehlein A."/>
            <person name="Daniel R."/>
            <person name="Brune A."/>
        </authorList>
    </citation>
    <scope>NUCLEOTIDE SEQUENCE</scope>
    <source>
        <strain evidence="2">Ag1</strain>
    </source>
</reference>
<dbReference type="Pfam" id="PF00805">
    <property type="entry name" value="Pentapeptide"/>
    <property type="match status" value="1"/>
</dbReference>
<dbReference type="EMBL" id="JAWDKA010000001">
    <property type="protein sequence ID" value="MDV0441108.1"/>
    <property type="molecule type" value="Genomic_DNA"/>
</dbReference>
<dbReference type="SUPFAM" id="SSF141571">
    <property type="entry name" value="Pentapeptide repeat-like"/>
    <property type="match status" value="1"/>
</dbReference>
<sequence length="340" mass="38735">MNPLHYAKLMQTKNTKEWNEWRQEERKKGRSVVELAGAYVRSASFPPYEDEKSKKLVGLDLKDADLRYSNFVGSTLISADFTGADLTGANFTWANLSNCIFKSVNLSHSHFEKTVLTGTKIWSSNLSSTSFDFSVVDGGTLIFSCDISNSTSFLGVGLNSARIDTQMLPYLQYAIRKKSWESWYQDTIFNIYNENIEGNDVPQETEKYSFSEKVSKFMFLMYKNLVKLFWICSDYGGSTLRIIGFFVLVNIVFSMIYHSFGIVQVASPFFFTAIPQTFLVVFGIIPIDLSPVPNVLLHIAVMFHVILGYLLLAALVTRLSILFQSTGPDKLHWRKKFYEK</sequence>
<comment type="caution">
    <text evidence="2">The sequence shown here is derived from an EMBL/GenBank/DDBJ whole genome shotgun (WGS) entry which is preliminary data.</text>
</comment>
<evidence type="ECO:0000313" key="2">
    <source>
        <dbReference type="EMBL" id="MDV0441108.1"/>
    </source>
</evidence>
<keyword evidence="1" id="KW-0812">Transmembrane</keyword>